<comment type="similarity">
    <text evidence="1">Belongs to the fatty acyl-CoA reductase family.</text>
</comment>
<organism evidence="3 4">
    <name type="scientific">Ranatra chinensis</name>
    <dbReference type="NCBI Taxonomy" id="642074"/>
    <lineage>
        <taxon>Eukaryota</taxon>
        <taxon>Metazoa</taxon>
        <taxon>Ecdysozoa</taxon>
        <taxon>Arthropoda</taxon>
        <taxon>Hexapoda</taxon>
        <taxon>Insecta</taxon>
        <taxon>Pterygota</taxon>
        <taxon>Neoptera</taxon>
        <taxon>Paraneoptera</taxon>
        <taxon>Hemiptera</taxon>
        <taxon>Heteroptera</taxon>
        <taxon>Panheteroptera</taxon>
        <taxon>Nepomorpha</taxon>
        <taxon>Nepidae</taxon>
        <taxon>Ranatrinae</taxon>
        <taxon>Ranatra</taxon>
    </lineage>
</organism>
<keyword evidence="1" id="KW-0521">NADP</keyword>
<dbReference type="Pfam" id="PF07993">
    <property type="entry name" value="NAD_binding_4"/>
    <property type="match status" value="1"/>
</dbReference>
<dbReference type="InterPro" id="IPR013120">
    <property type="entry name" value="FAR_NAD-bd"/>
</dbReference>
<dbReference type="EMBL" id="JBFDAA010000002">
    <property type="protein sequence ID" value="KAL1140058.1"/>
    <property type="molecule type" value="Genomic_DNA"/>
</dbReference>
<keyword evidence="1" id="KW-0443">Lipid metabolism</keyword>
<dbReference type="SUPFAM" id="SSF51735">
    <property type="entry name" value="NAD(P)-binding Rossmann-fold domains"/>
    <property type="match status" value="1"/>
</dbReference>
<dbReference type="PANTHER" id="PTHR11011:SF116">
    <property type="entry name" value="FATTY ACYL-COA REDUCTASE CG5065-RELATED"/>
    <property type="match status" value="1"/>
</dbReference>
<dbReference type="Gene3D" id="3.40.50.720">
    <property type="entry name" value="NAD(P)-binding Rossmann-like Domain"/>
    <property type="match status" value="1"/>
</dbReference>
<comment type="caution">
    <text evidence="3">The sequence shown here is derived from an EMBL/GenBank/DDBJ whole genome shotgun (WGS) entry which is preliminary data.</text>
</comment>
<dbReference type="InterPro" id="IPR026055">
    <property type="entry name" value="FAR"/>
</dbReference>
<evidence type="ECO:0000313" key="3">
    <source>
        <dbReference type="EMBL" id="KAL1140058.1"/>
    </source>
</evidence>
<feature type="domain" description="Thioester reductase (TE)" evidence="2">
    <location>
        <begin position="1"/>
        <end position="125"/>
    </location>
</feature>
<gene>
    <name evidence="3" type="ORF">AAG570_007035</name>
</gene>
<evidence type="ECO:0000259" key="2">
    <source>
        <dbReference type="Pfam" id="PF07993"/>
    </source>
</evidence>
<dbReference type="EC" id="1.2.1.84" evidence="1"/>
<sequence length="146" mass="16639">MGKVLVEKLLWSCSDIKNIYLLMRPKRGHDVNARLVELLNAPLFERLRRERPNQLNKIVPIHGDITEPELGISVSDQQVLANNVSVVFHSAATVKFDEALKLSVTINMLGTKRLLHLCHTMTNLEVCTSLCRPFLNILYVISLYFL</sequence>
<evidence type="ECO:0000313" key="4">
    <source>
        <dbReference type="Proteomes" id="UP001558652"/>
    </source>
</evidence>
<keyword evidence="1" id="KW-0560">Oxidoreductase</keyword>
<dbReference type="InterPro" id="IPR036291">
    <property type="entry name" value="NAD(P)-bd_dom_sf"/>
</dbReference>
<reference evidence="3 4" key="1">
    <citation type="submission" date="2024-07" db="EMBL/GenBank/DDBJ databases">
        <title>Chromosome-level genome assembly of the water stick insect Ranatra chinensis (Heteroptera: Nepidae).</title>
        <authorList>
            <person name="Liu X."/>
        </authorList>
    </citation>
    <scope>NUCLEOTIDE SEQUENCE [LARGE SCALE GENOMIC DNA]</scope>
    <source>
        <strain evidence="3">Cailab_2021Rc</strain>
        <tissue evidence="3">Muscle</tissue>
    </source>
</reference>
<dbReference type="PANTHER" id="PTHR11011">
    <property type="entry name" value="MALE STERILITY PROTEIN 2-RELATED"/>
    <property type="match status" value="1"/>
</dbReference>
<keyword evidence="1" id="KW-0444">Lipid biosynthesis</keyword>
<dbReference type="GO" id="GO:1901568">
    <property type="term" value="P:fatty acid derivative metabolic process"/>
    <property type="evidence" value="ECO:0007669"/>
    <property type="project" value="UniProtKB-ARBA"/>
</dbReference>
<proteinExistence type="inferred from homology"/>
<comment type="catalytic activity">
    <reaction evidence="1">
        <text>a long-chain fatty acyl-CoA + 2 NADPH + 2 H(+) = a long-chain primary fatty alcohol + 2 NADP(+) + CoA</text>
        <dbReference type="Rhea" id="RHEA:52716"/>
        <dbReference type="ChEBI" id="CHEBI:15378"/>
        <dbReference type="ChEBI" id="CHEBI:57287"/>
        <dbReference type="ChEBI" id="CHEBI:57783"/>
        <dbReference type="ChEBI" id="CHEBI:58349"/>
        <dbReference type="ChEBI" id="CHEBI:77396"/>
        <dbReference type="ChEBI" id="CHEBI:83139"/>
        <dbReference type="EC" id="1.2.1.84"/>
    </reaction>
</comment>
<keyword evidence="4" id="KW-1185">Reference proteome</keyword>
<comment type="function">
    <text evidence="1">Catalyzes the reduction of fatty acyl-CoA to fatty alcohols.</text>
</comment>
<dbReference type="GO" id="GO:0102965">
    <property type="term" value="F:alcohol-forming long-chain fatty acyl-CoA reductase activity"/>
    <property type="evidence" value="ECO:0007669"/>
    <property type="project" value="UniProtKB-EC"/>
</dbReference>
<dbReference type="AlphaFoldDB" id="A0ABD0YVT5"/>
<accession>A0ABD0YVT5</accession>
<dbReference type="Proteomes" id="UP001558652">
    <property type="component" value="Unassembled WGS sequence"/>
</dbReference>
<name>A0ABD0YVT5_9HEMI</name>
<evidence type="ECO:0000256" key="1">
    <source>
        <dbReference type="RuleBase" id="RU363097"/>
    </source>
</evidence>
<protein>
    <recommendedName>
        <fullName evidence="1">Fatty acyl-CoA reductase</fullName>
        <ecNumber evidence="1">1.2.1.84</ecNumber>
    </recommendedName>
</protein>